<comment type="caution">
    <text evidence="2">The sequence shown here is derived from an EMBL/GenBank/DDBJ whole genome shotgun (WGS) entry which is preliminary data.</text>
</comment>
<sequence>MQALLVTLILLLLPLAGSAQTRPFDCVNSEPHRRFDFWLGAWEVRDGEGTLQGHNEITSVEKGCALLEQWRSVNGGTGRSLNYFDPETGTWRQLWLDAGASIIDISGNVDDGSMVLEGDIYYLQRQLSRPFRGTWTPLPDGRVRQFFQQQDASGQWQTWFEGFYSRVEE</sequence>
<evidence type="ECO:0000313" key="2">
    <source>
        <dbReference type="EMBL" id="KAA1188991.1"/>
    </source>
</evidence>
<accession>A0A5B0WRX4</accession>
<evidence type="ECO:0008006" key="4">
    <source>
        <dbReference type="Google" id="ProtNLM"/>
    </source>
</evidence>
<name>A0A5B0WRX4_9GAMM</name>
<dbReference type="RefSeq" id="WP_149612753.1">
    <property type="nucleotide sequence ID" value="NZ_VTUX01000009.1"/>
</dbReference>
<gene>
    <name evidence="2" type="ORF">F0M18_17465</name>
</gene>
<evidence type="ECO:0000313" key="3">
    <source>
        <dbReference type="Proteomes" id="UP000323708"/>
    </source>
</evidence>
<feature type="signal peptide" evidence="1">
    <location>
        <begin position="1"/>
        <end position="19"/>
    </location>
</feature>
<dbReference type="EMBL" id="VTUX01000009">
    <property type="protein sequence ID" value="KAA1188991.1"/>
    <property type="molecule type" value="Genomic_DNA"/>
</dbReference>
<proteinExistence type="predicted"/>
<feature type="chain" id="PRO_5022974828" description="DUF1579 domain-containing protein" evidence="1">
    <location>
        <begin position="20"/>
        <end position="169"/>
    </location>
</feature>
<evidence type="ECO:0000256" key="1">
    <source>
        <dbReference type="SAM" id="SignalP"/>
    </source>
</evidence>
<keyword evidence="1" id="KW-0732">Signal</keyword>
<organism evidence="2 3">
    <name type="scientific">Pseudohalioglobus sediminis</name>
    <dbReference type="NCBI Taxonomy" id="2606449"/>
    <lineage>
        <taxon>Bacteria</taxon>
        <taxon>Pseudomonadati</taxon>
        <taxon>Pseudomonadota</taxon>
        <taxon>Gammaproteobacteria</taxon>
        <taxon>Cellvibrionales</taxon>
        <taxon>Halieaceae</taxon>
        <taxon>Pseudohalioglobus</taxon>
    </lineage>
</organism>
<dbReference type="Proteomes" id="UP000323708">
    <property type="component" value="Unassembled WGS sequence"/>
</dbReference>
<protein>
    <recommendedName>
        <fullName evidence="4">DUF1579 domain-containing protein</fullName>
    </recommendedName>
</protein>
<keyword evidence="3" id="KW-1185">Reference proteome</keyword>
<reference evidence="2 3" key="1">
    <citation type="submission" date="2019-09" db="EMBL/GenBank/DDBJ databases">
        <authorList>
            <person name="Chen X.-Y."/>
        </authorList>
    </citation>
    <scope>NUCLEOTIDE SEQUENCE [LARGE SCALE GENOMIC DNA]</scope>
    <source>
        <strain evidence="2 3">NY5</strain>
    </source>
</reference>
<dbReference type="AlphaFoldDB" id="A0A5B0WRX4"/>